<dbReference type="EMBL" id="AGSI01000003">
    <property type="protein sequence ID" value="EIE25885.1"/>
    <property type="molecule type" value="Genomic_DNA"/>
</dbReference>
<accession>I0Z5G6</accession>
<name>I0Z5G6_COCSC</name>
<dbReference type="InterPro" id="IPR036891">
    <property type="entry name" value="Signal_recog_part_SRP54_M_sf"/>
</dbReference>
<dbReference type="PANTHER" id="PTHR36750:SF1">
    <property type="entry name" value="SEC-C MOTIF PROTEIN"/>
    <property type="match status" value="1"/>
</dbReference>
<evidence type="ECO:0000313" key="2">
    <source>
        <dbReference type="EMBL" id="EIE25885.1"/>
    </source>
</evidence>
<evidence type="ECO:0000256" key="1">
    <source>
        <dbReference type="SAM" id="MobiDB-lite"/>
    </source>
</evidence>
<dbReference type="GO" id="GO:0048500">
    <property type="term" value="C:signal recognition particle"/>
    <property type="evidence" value="ECO:0007669"/>
    <property type="project" value="InterPro"/>
</dbReference>
<dbReference type="Gene3D" id="1.10.260.30">
    <property type="entry name" value="Signal recognition particle, SRP54 subunit, M-domain"/>
    <property type="match status" value="1"/>
</dbReference>
<protein>
    <submittedName>
        <fullName evidence="2">Uncharacterized protein</fullName>
    </submittedName>
</protein>
<sequence length="80" mass="8996">MTPEERQDLALFGPAERQRTAEQVGCTVGQVDDCIAKYRWMQHMTARMAQLKKEGKPLPTSIDEVEQKLGAPADPYFSVT</sequence>
<dbReference type="GeneID" id="17043889"/>
<dbReference type="GO" id="GO:0006614">
    <property type="term" value="P:SRP-dependent cotranslational protein targeting to membrane"/>
    <property type="evidence" value="ECO:0007669"/>
    <property type="project" value="InterPro"/>
</dbReference>
<dbReference type="RefSeq" id="XP_005650429.1">
    <property type="nucleotide sequence ID" value="XM_005650372.1"/>
</dbReference>
<keyword evidence="3" id="KW-1185">Reference proteome</keyword>
<dbReference type="AlphaFoldDB" id="I0Z5G6"/>
<dbReference type="KEGG" id="csl:COCSUDRAFT_60895"/>
<dbReference type="Proteomes" id="UP000007264">
    <property type="component" value="Unassembled WGS sequence"/>
</dbReference>
<dbReference type="GO" id="GO:0008312">
    <property type="term" value="F:7S RNA binding"/>
    <property type="evidence" value="ECO:0007669"/>
    <property type="project" value="InterPro"/>
</dbReference>
<dbReference type="OrthoDB" id="511882at2759"/>
<evidence type="ECO:0000313" key="3">
    <source>
        <dbReference type="Proteomes" id="UP000007264"/>
    </source>
</evidence>
<proteinExistence type="predicted"/>
<feature type="region of interest" description="Disordered" evidence="1">
    <location>
        <begin position="53"/>
        <end position="80"/>
    </location>
</feature>
<dbReference type="SUPFAM" id="SSF47446">
    <property type="entry name" value="Signal peptide-binding domain"/>
    <property type="match status" value="1"/>
</dbReference>
<gene>
    <name evidence="2" type="ORF">COCSUDRAFT_60895</name>
</gene>
<comment type="caution">
    <text evidence="2">The sequence shown here is derived from an EMBL/GenBank/DDBJ whole genome shotgun (WGS) entry which is preliminary data.</text>
</comment>
<organism evidence="2 3">
    <name type="scientific">Coccomyxa subellipsoidea (strain C-169)</name>
    <name type="common">Green microalga</name>
    <dbReference type="NCBI Taxonomy" id="574566"/>
    <lineage>
        <taxon>Eukaryota</taxon>
        <taxon>Viridiplantae</taxon>
        <taxon>Chlorophyta</taxon>
        <taxon>core chlorophytes</taxon>
        <taxon>Trebouxiophyceae</taxon>
        <taxon>Trebouxiophyceae incertae sedis</taxon>
        <taxon>Coccomyxaceae</taxon>
        <taxon>Coccomyxa</taxon>
        <taxon>Coccomyxa subellipsoidea</taxon>
    </lineage>
</organism>
<dbReference type="PANTHER" id="PTHR36750">
    <property type="entry name" value="SEC-C MOTIF PROTEIN"/>
    <property type="match status" value="1"/>
</dbReference>
<reference evidence="2 3" key="1">
    <citation type="journal article" date="2012" name="Genome Biol.">
        <title>The genome of the polar eukaryotic microalga coccomyxa subellipsoidea reveals traits of cold adaptation.</title>
        <authorList>
            <person name="Blanc G."/>
            <person name="Agarkova I."/>
            <person name="Grimwood J."/>
            <person name="Kuo A."/>
            <person name="Brueggeman A."/>
            <person name="Dunigan D."/>
            <person name="Gurnon J."/>
            <person name="Ladunga I."/>
            <person name="Lindquist E."/>
            <person name="Lucas S."/>
            <person name="Pangilinan J."/>
            <person name="Proschold T."/>
            <person name="Salamov A."/>
            <person name="Schmutz J."/>
            <person name="Weeks D."/>
            <person name="Yamada T."/>
            <person name="Claverie J.M."/>
            <person name="Grigoriev I."/>
            <person name="Van Etten J."/>
            <person name="Lomsadze A."/>
            <person name="Borodovsky M."/>
        </authorList>
    </citation>
    <scope>NUCLEOTIDE SEQUENCE [LARGE SCALE GENOMIC DNA]</scope>
    <source>
        <strain evidence="2 3">C-169</strain>
    </source>
</reference>